<keyword evidence="8" id="KW-1185">Reference proteome</keyword>
<comment type="caution">
    <text evidence="7">The sequence shown here is derived from an EMBL/GenBank/DDBJ whole genome shotgun (WGS) entry which is preliminary data.</text>
</comment>
<dbReference type="Pfam" id="PF00249">
    <property type="entry name" value="Myb_DNA-binding"/>
    <property type="match status" value="1"/>
</dbReference>
<dbReference type="InterPro" id="IPR025756">
    <property type="entry name" value="Myb_CC_LHEQLE"/>
</dbReference>
<dbReference type="GO" id="GO:0003677">
    <property type="term" value="F:DNA binding"/>
    <property type="evidence" value="ECO:0007669"/>
    <property type="project" value="UniProtKB-KW"/>
</dbReference>
<evidence type="ECO:0000256" key="1">
    <source>
        <dbReference type="ARBA" id="ARBA00023015"/>
    </source>
</evidence>
<dbReference type="EMBL" id="JACMSC010000011">
    <property type="protein sequence ID" value="KAG6499088.1"/>
    <property type="molecule type" value="Genomic_DNA"/>
</dbReference>
<name>A0A8J5KSX3_ZINOF</name>
<dbReference type="InterPro" id="IPR046955">
    <property type="entry name" value="PHR1-like"/>
</dbReference>
<dbReference type="SUPFAM" id="SSF46689">
    <property type="entry name" value="Homeodomain-like"/>
    <property type="match status" value="1"/>
</dbReference>
<evidence type="ECO:0000313" key="7">
    <source>
        <dbReference type="EMBL" id="KAG6499088.1"/>
    </source>
</evidence>
<dbReference type="InterPro" id="IPR001005">
    <property type="entry name" value="SANT/Myb"/>
</dbReference>
<keyword evidence="2" id="KW-0238">DNA-binding</keyword>
<dbReference type="PROSITE" id="PS51294">
    <property type="entry name" value="HTH_MYB"/>
    <property type="match status" value="1"/>
</dbReference>
<evidence type="ECO:0000313" key="8">
    <source>
        <dbReference type="Proteomes" id="UP000734854"/>
    </source>
</evidence>
<dbReference type="PANTHER" id="PTHR31499:SF80">
    <property type="entry name" value="HTH MYB-TYPE DOMAIN-CONTAINING PROTEIN"/>
    <property type="match status" value="1"/>
</dbReference>
<dbReference type="FunFam" id="1.10.10.60:FF:000002">
    <property type="entry name" value="Myb family transcription factor"/>
    <property type="match status" value="1"/>
</dbReference>
<feature type="domain" description="HTH myb-type" evidence="6">
    <location>
        <begin position="198"/>
        <end position="258"/>
    </location>
</feature>
<keyword evidence="1" id="KW-0805">Transcription regulation</keyword>
<keyword evidence="4" id="KW-0539">Nucleus</keyword>
<keyword evidence="3" id="KW-0804">Transcription</keyword>
<organism evidence="7 8">
    <name type="scientific">Zingiber officinale</name>
    <name type="common">Ginger</name>
    <name type="synonym">Amomum zingiber</name>
    <dbReference type="NCBI Taxonomy" id="94328"/>
    <lineage>
        <taxon>Eukaryota</taxon>
        <taxon>Viridiplantae</taxon>
        <taxon>Streptophyta</taxon>
        <taxon>Embryophyta</taxon>
        <taxon>Tracheophyta</taxon>
        <taxon>Spermatophyta</taxon>
        <taxon>Magnoliopsida</taxon>
        <taxon>Liliopsida</taxon>
        <taxon>Zingiberales</taxon>
        <taxon>Zingiberaceae</taxon>
        <taxon>Zingiber</taxon>
    </lineage>
</organism>
<proteinExistence type="predicted"/>
<evidence type="ECO:0000256" key="2">
    <source>
        <dbReference type="ARBA" id="ARBA00023125"/>
    </source>
</evidence>
<evidence type="ECO:0000256" key="3">
    <source>
        <dbReference type="ARBA" id="ARBA00023163"/>
    </source>
</evidence>
<dbReference type="InterPro" id="IPR017930">
    <property type="entry name" value="Myb_dom"/>
</dbReference>
<dbReference type="PANTHER" id="PTHR31499">
    <property type="entry name" value="MYB FAMILY TRANSCRIPTION FACTOR PHL11"/>
    <property type="match status" value="1"/>
</dbReference>
<dbReference type="NCBIfam" id="TIGR01557">
    <property type="entry name" value="myb_SHAQKYF"/>
    <property type="match status" value="1"/>
</dbReference>
<protein>
    <recommendedName>
        <fullName evidence="6">HTH myb-type domain-containing protein</fullName>
    </recommendedName>
</protein>
<sequence length="375" mass="41708">MNLQSNDPFDFPNLPLYHNASYHSKPSAFLGCSPVARNSSSSPSLDFSREESPRHPNLPSPVSGCVGSSPSAFFAAEELMGFTQMDFHSGAFPPLPKFQPKEVFDSVLRSPTPPPYQVQSFNNNFNEFICEDQQERDWDASVRGTSSPLAVSDPSNGCHISNSPVEKMNFQPPIEKQVPRAFLSVPITPTSVSSGMASSNKTRIRWTPDLHQRFVECVNCLGGSEKATPKGILKLMNSPGLTIYHVKSHLQKYRIAKHLPESAEGKCERRATASVTELDPIIGIQLTEALRLQLDVQMRLHEQLEIQKELQMRIEAQSMKLQKMIEEQGKPNDSAVGAKDTDISFQTSSAESIEDEQLLHMEDLTQKDNFPSTMS</sequence>
<feature type="region of interest" description="Disordered" evidence="5">
    <location>
        <begin position="326"/>
        <end position="375"/>
    </location>
</feature>
<accession>A0A8J5KSX3</accession>
<evidence type="ECO:0000256" key="4">
    <source>
        <dbReference type="ARBA" id="ARBA00023242"/>
    </source>
</evidence>
<evidence type="ECO:0000259" key="6">
    <source>
        <dbReference type="PROSITE" id="PS51294"/>
    </source>
</evidence>
<reference evidence="7 8" key="1">
    <citation type="submission" date="2020-08" db="EMBL/GenBank/DDBJ databases">
        <title>Plant Genome Project.</title>
        <authorList>
            <person name="Zhang R.-G."/>
        </authorList>
    </citation>
    <scope>NUCLEOTIDE SEQUENCE [LARGE SCALE GENOMIC DNA]</scope>
    <source>
        <tissue evidence="7">Rhizome</tissue>
    </source>
</reference>
<gene>
    <name evidence="7" type="ORF">ZIOFF_038844</name>
</gene>
<dbReference type="Proteomes" id="UP000734854">
    <property type="component" value="Unassembled WGS sequence"/>
</dbReference>
<dbReference type="Pfam" id="PF14379">
    <property type="entry name" value="Myb_CC_LHEQLE"/>
    <property type="match status" value="1"/>
</dbReference>
<feature type="compositionally biased region" description="Basic and acidic residues" evidence="5">
    <location>
        <begin position="357"/>
        <end position="366"/>
    </location>
</feature>
<feature type="region of interest" description="Disordered" evidence="5">
    <location>
        <begin position="41"/>
        <end position="63"/>
    </location>
</feature>
<dbReference type="GO" id="GO:0003700">
    <property type="term" value="F:DNA-binding transcription factor activity"/>
    <property type="evidence" value="ECO:0007669"/>
    <property type="project" value="InterPro"/>
</dbReference>
<dbReference type="AlphaFoldDB" id="A0A8J5KSX3"/>
<evidence type="ECO:0000256" key="5">
    <source>
        <dbReference type="SAM" id="MobiDB-lite"/>
    </source>
</evidence>
<dbReference type="InterPro" id="IPR009057">
    <property type="entry name" value="Homeodomain-like_sf"/>
</dbReference>
<dbReference type="InterPro" id="IPR006447">
    <property type="entry name" value="Myb_dom_plants"/>
</dbReference>
<dbReference type="Gene3D" id="1.10.10.60">
    <property type="entry name" value="Homeodomain-like"/>
    <property type="match status" value="1"/>
</dbReference>